<evidence type="ECO:0000313" key="2">
    <source>
        <dbReference type="EMBL" id="VDN30040.1"/>
    </source>
</evidence>
<evidence type="ECO:0000256" key="1">
    <source>
        <dbReference type="SAM" id="Phobius"/>
    </source>
</evidence>
<keyword evidence="1" id="KW-0472">Membrane</keyword>
<evidence type="ECO:0000313" key="3">
    <source>
        <dbReference type="Proteomes" id="UP000281553"/>
    </source>
</evidence>
<dbReference type="Proteomes" id="UP000281553">
    <property type="component" value="Unassembled WGS sequence"/>
</dbReference>
<proteinExistence type="predicted"/>
<keyword evidence="1" id="KW-0812">Transmembrane</keyword>
<accession>A0A3P7MTF7</accession>
<sequence length="149" mass="16505">MPYNNFYLTTVTNAKDYNAARTAVNPLLATNSSVASSPYQLPVNVSGMNIFQLSASMPQAAAEFMRNKEGPADLTPDGDPSIELNPNAVSPRRFVDYATSEQLPLFCFIFFFLFIIIVSSLHPLTRPAPIPPHILIFLFLISTNYFALL</sequence>
<feature type="transmembrane region" description="Helical" evidence="1">
    <location>
        <begin position="130"/>
        <end position="148"/>
    </location>
</feature>
<dbReference type="EMBL" id="UYRU01079399">
    <property type="protein sequence ID" value="VDN30040.1"/>
    <property type="molecule type" value="Genomic_DNA"/>
</dbReference>
<keyword evidence="1" id="KW-1133">Transmembrane helix</keyword>
<gene>
    <name evidence="2" type="ORF">DILT_LOCUS15469</name>
</gene>
<name>A0A3P7MTF7_DIBLA</name>
<dbReference type="AlphaFoldDB" id="A0A3P7MTF7"/>
<dbReference type="OrthoDB" id="6276621at2759"/>
<feature type="transmembrane region" description="Helical" evidence="1">
    <location>
        <begin position="103"/>
        <end position="124"/>
    </location>
</feature>
<organism evidence="2 3">
    <name type="scientific">Dibothriocephalus latus</name>
    <name type="common">Fish tapeworm</name>
    <name type="synonym">Diphyllobothrium latum</name>
    <dbReference type="NCBI Taxonomy" id="60516"/>
    <lineage>
        <taxon>Eukaryota</taxon>
        <taxon>Metazoa</taxon>
        <taxon>Spiralia</taxon>
        <taxon>Lophotrochozoa</taxon>
        <taxon>Platyhelminthes</taxon>
        <taxon>Cestoda</taxon>
        <taxon>Eucestoda</taxon>
        <taxon>Diphyllobothriidea</taxon>
        <taxon>Diphyllobothriidae</taxon>
        <taxon>Dibothriocephalus</taxon>
    </lineage>
</organism>
<keyword evidence="3" id="KW-1185">Reference proteome</keyword>
<reference evidence="2 3" key="1">
    <citation type="submission" date="2018-11" db="EMBL/GenBank/DDBJ databases">
        <authorList>
            <consortium name="Pathogen Informatics"/>
        </authorList>
    </citation>
    <scope>NUCLEOTIDE SEQUENCE [LARGE SCALE GENOMIC DNA]</scope>
</reference>
<protein>
    <submittedName>
        <fullName evidence="2">Uncharacterized protein</fullName>
    </submittedName>
</protein>